<dbReference type="EMBL" id="JBGNUJ010000010">
    <property type="protein sequence ID" value="KAL3954498.1"/>
    <property type="molecule type" value="Genomic_DNA"/>
</dbReference>
<sequence>MSAPRRQHKRHRKQVLDKTARQMRATDDIPLEDKPCCSKAAFERPRLRKCPHDLSTVDWEKAVPLGGGLDGYVWKVYFGTNGPFALKVCSKRLPPDSIIIKSSPSSNHDARANLLAFSDEQRQIRQSQQTTLNDRDMIISTVPPMTQCYGWLKVDGQAFRKMPHSVRPPTTKVDKLIRGFSTDKSYFGIVYEYVAGAQNDQDLVEEVDLFFYRAGFGYTLSPDRRNWVRMVVASLRTEARNTNSGVRIHTVDWRFDLSVPSSARDF</sequence>
<reference evidence="1" key="1">
    <citation type="submission" date="2024-12" db="EMBL/GenBank/DDBJ databases">
        <title>Comparative genomics and development of molecular markers within Purpureocillium lilacinum and among Purpureocillium species.</title>
        <authorList>
            <person name="Yeh Z.-Y."/>
            <person name="Ni N.-T."/>
            <person name="Lo P.-H."/>
            <person name="Mushyakhwo K."/>
            <person name="Lin C.-F."/>
            <person name="Nai Y.-S."/>
        </authorList>
    </citation>
    <scope>NUCLEOTIDE SEQUENCE</scope>
    <source>
        <strain evidence="1">NCHU-NPUST-175</strain>
    </source>
</reference>
<accession>A0ACC4DEJ1</accession>
<comment type="caution">
    <text evidence="1">The sequence shown here is derived from an EMBL/GenBank/DDBJ whole genome shotgun (WGS) entry which is preliminary data.</text>
</comment>
<keyword evidence="2" id="KW-1185">Reference proteome</keyword>
<gene>
    <name evidence="1" type="ORF">ACCO45_010061</name>
</gene>
<evidence type="ECO:0000313" key="1">
    <source>
        <dbReference type="EMBL" id="KAL3954498.1"/>
    </source>
</evidence>
<name>A0ACC4DEJ1_PURLI</name>
<protein>
    <submittedName>
        <fullName evidence="1">Uncharacterized protein</fullName>
    </submittedName>
</protein>
<dbReference type="Proteomes" id="UP001638806">
    <property type="component" value="Unassembled WGS sequence"/>
</dbReference>
<evidence type="ECO:0000313" key="2">
    <source>
        <dbReference type="Proteomes" id="UP001638806"/>
    </source>
</evidence>
<proteinExistence type="predicted"/>
<organism evidence="1 2">
    <name type="scientific">Purpureocillium lilacinum</name>
    <name type="common">Paecilomyces lilacinus</name>
    <dbReference type="NCBI Taxonomy" id="33203"/>
    <lineage>
        <taxon>Eukaryota</taxon>
        <taxon>Fungi</taxon>
        <taxon>Dikarya</taxon>
        <taxon>Ascomycota</taxon>
        <taxon>Pezizomycotina</taxon>
        <taxon>Sordariomycetes</taxon>
        <taxon>Hypocreomycetidae</taxon>
        <taxon>Hypocreales</taxon>
        <taxon>Ophiocordycipitaceae</taxon>
        <taxon>Purpureocillium</taxon>
    </lineage>
</organism>